<dbReference type="SUPFAM" id="SSF48264">
    <property type="entry name" value="Cytochrome P450"/>
    <property type="match status" value="1"/>
</dbReference>
<keyword evidence="4 8" id="KW-0479">Metal-binding</keyword>
<dbReference type="PANTHER" id="PTHR46206">
    <property type="entry name" value="CYTOCHROME P450"/>
    <property type="match status" value="1"/>
</dbReference>
<comment type="caution">
    <text evidence="11">The sequence shown here is derived from an EMBL/GenBank/DDBJ whole genome shotgun (WGS) entry which is preliminary data.</text>
</comment>
<dbReference type="GO" id="GO:0016705">
    <property type="term" value="F:oxidoreductase activity, acting on paired donors, with incorporation or reduction of molecular oxygen"/>
    <property type="evidence" value="ECO:0007669"/>
    <property type="project" value="InterPro"/>
</dbReference>
<evidence type="ECO:0000313" key="12">
    <source>
        <dbReference type="Proteomes" id="UP001310594"/>
    </source>
</evidence>
<feature type="transmembrane region" description="Helical" evidence="10">
    <location>
        <begin position="12"/>
        <end position="32"/>
    </location>
</feature>
<dbReference type="EMBL" id="JAVRQU010000008">
    <property type="protein sequence ID" value="KAK5700076.1"/>
    <property type="molecule type" value="Genomic_DNA"/>
</dbReference>
<organism evidence="11 12">
    <name type="scientific">Elasticomyces elasticus</name>
    <dbReference type="NCBI Taxonomy" id="574655"/>
    <lineage>
        <taxon>Eukaryota</taxon>
        <taxon>Fungi</taxon>
        <taxon>Dikarya</taxon>
        <taxon>Ascomycota</taxon>
        <taxon>Pezizomycotina</taxon>
        <taxon>Dothideomycetes</taxon>
        <taxon>Dothideomycetidae</taxon>
        <taxon>Mycosphaerellales</taxon>
        <taxon>Teratosphaeriaceae</taxon>
        <taxon>Elasticomyces</taxon>
    </lineage>
</organism>
<evidence type="ECO:0000256" key="4">
    <source>
        <dbReference type="ARBA" id="ARBA00022723"/>
    </source>
</evidence>
<sequence length="533" mass="58989">MDYLYSSLPYIYTTFAAITLSLVAIIALAIGIQISRISAAPPNIPWVGLNNKRWFPKLRATFGEVVASRKPMKEGYTKFSQHNLPFILPATHWPEIVLPPSNASWIAGQPESVLSAVTVFNDIMGFEYTAPGPDMGYAHDFAVVQRDLTRNLVRSVPEVLAEIETSSSELLSDVACDGWTDVRMLGILGKVSHSAASAMFVGQPLCRDRGHLKRVRIWVTCFALVSIPYRLLFPKMLRPVFGPVLTVVMLPVKYLAVRPMLPIIKQRLAGLWKAGLSEKVDSDDDGPRDLLQWIVEDAARKRDIAQLTPWDLAGKAILVEFLAFLTTSLTISRVFVDILSHPSASSLLDELREEADAVFARLPSEPTAVREMLKLDSVIRESLHLHTMSAHGLQREVVQVGGITTPDGVYLPQGSHVATFHPDLLDDDVQYDPLRSYKVAMGALDGDGEGGPRKQKLASDIRGGQSLAFGLGKHACPGRFFAVQNIKLILGWMVTRYEFLPLVEEVKMTEVGDAEVPPGKTMVKVRRRRSEKS</sequence>
<dbReference type="GO" id="GO:0005506">
    <property type="term" value="F:iron ion binding"/>
    <property type="evidence" value="ECO:0007669"/>
    <property type="project" value="InterPro"/>
</dbReference>
<keyword evidence="5 9" id="KW-0560">Oxidoreductase</keyword>
<dbReference type="CDD" id="cd11041">
    <property type="entry name" value="CYP503A1-like"/>
    <property type="match status" value="1"/>
</dbReference>
<comment type="cofactor">
    <cofactor evidence="1 8">
        <name>heme</name>
        <dbReference type="ChEBI" id="CHEBI:30413"/>
    </cofactor>
</comment>
<name>A0AAN7W6B4_9PEZI</name>
<evidence type="ECO:0000256" key="7">
    <source>
        <dbReference type="ARBA" id="ARBA00023033"/>
    </source>
</evidence>
<comment type="similarity">
    <text evidence="2 9">Belongs to the cytochrome P450 family.</text>
</comment>
<feature type="binding site" description="axial binding residue" evidence="8">
    <location>
        <position position="476"/>
    </location>
    <ligand>
        <name>heme</name>
        <dbReference type="ChEBI" id="CHEBI:30413"/>
    </ligand>
    <ligandPart>
        <name>Fe</name>
        <dbReference type="ChEBI" id="CHEBI:18248"/>
    </ligandPart>
</feature>
<keyword evidence="10" id="KW-1133">Transmembrane helix</keyword>
<keyword evidence="10" id="KW-0812">Transmembrane</keyword>
<keyword evidence="10" id="KW-0472">Membrane</keyword>
<dbReference type="PANTHER" id="PTHR46206:SF1">
    <property type="entry name" value="P450, PUTATIVE (EUROFUNG)-RELATED"/>
    <property type="match status" value="1"/>
</dbReference>
<evidence type="ECO:0000256" key="9">
    <source>
        <dbReference type="RuleBase" id="RU000461"/>
    </source>
</evidence>
<dbReference type="Gene3D" id="1.10.630.10">
    <property type="entry name" value="Cytochrome P450"/>
    <property type="match status" value="1"/>
</dbReference>
<dbReference type="Proteomes" id="UP001310594">
    <property type="component" value="Unassembled WGS sequence"/>
</dbReference>
<evidence type="ECO:0000256" key="5">
    <source>
        <dbReference type="ARBA" id="ARBA00023002"/>
    </source>
</evidence>
<evidence type="ECO:0000256" key="6">
    <source>
        <dbReference type="ARBA" id="ARBA00023004"/>
    </source>
</evidence>
<evidence type="ECO:0000256" key="2">
    <source>
        <dbReference type="ARBA" id="ARBA00010617"/>
    </source>
</evidence>
<dbReference type="InterPro" id="IPR036396">
    <property type="entry name" value="Cyt_P450_sf"/>
</dbReference>
<evidence type="ECO:0000256" key="3">
    <source>
        <dbReference type="ARBA" id="ARBA00022617"/>
    </source>
</evidence>
<dbReference type="Pfam" id="PF00067">
    <property type="entry name" value="p450"/>
    <property type="match status" value="1"/>
</dbReference>
<keyword evidence="6 8" id="KW-0408">Iron</keyword>
<evidence type="ECO:0000313" key="11">
    <source>
        <dbReference type="EMBL" id="KAK5700076.1"/>
    </source>
</evidence>
<evidence type="ECO:0008006" key="13">
    <source>
        <dbReference type="Google" id="ProtNLM"/>
    </source>
</evidence>
<dbReference type="PROSITE" id="PS00086">
    <property type="entry name" value="CYTOCHROME_P450"/>
    <property type="match status" value="1"/>
</dbReference>
<dbReference type="InterPro" id="IPR017972">
    <property type="entry name" value="Cyt_P450_CS"/>
</dbReference>
<dbReference type="GO" id="GO:0020037">
    <property type="term" value="F:heme binding"/>
    <property type="evidence" value="ECO:0007669"/>
    <property type="project" value="InterPro"/>
</dbReference>
<dbReference type="AlphaFoldDB" id="A0AAN7W6B4"/>
<dbReference type="InterPro" id="IPR002403">
    <property type="entry name" value="Cyt_P450_E_grp-IV"/>
</dbReference>
<reference evidence="11" key="1">
    <citation type="submission" date="2023-08" db="EMBL/GenBank/DDBJ databases">
        <title>Black Yeasts Isolated from many extreme environments.</title>
        <authorList>
            <person name="Coleine C."/>
            <person name="Stajich J.E."/>
            <person name="Selbmann L."/>
        </authorList>
    </citation>
    <scope>NUCLEOTIDE SEQUENCE</scope>
    <source>
        <strain evidence="11">CCFEE 5810</strain>
    </source>
</reference>
<evidence type="ECO:0000256" key="8">
    <source>
        <dbReference type="PIRSR" id="PIRSR602403-1"/>
    </source>
</evidence>
<accession>A0AAN7W6B4</accession>
<dbReference type="InterPro" id="IPR001128">
    <property type="entry name" value="Cyt_P450"/>
</dbReference>
<keyword evidence="3 8" id="KW-0349">Heme</keyword>
<gene>
    <name evidence="11" type="ORF">LTR97_006211</name>
</gene>
<proteinExistence type="inferred from homology"/>
<evidence type="ECO:0000256" key="1">
    <source>
        <dbReference type="ARBA" id="ARBA00001971"/>
    </source>
</evidence>
<protein>
    <recommendedName>
        <fullName evidence="13">Cytochrome P450</fullName>
    </recommendedName>
</protein>
<dbReference type="PRINTS" id="PR00465">
    <property type="entry name" value="EP450IV"/>
</dbReference>
<dbReference type="GO" id="GO:0004497">
    <property type="term" value="F:monooxygenase activity"/>
    <property type="evidence" value="ECO:0007669"/>
    <property type="project" value="UniProtKB-KW"/>
</dbReference>
<evidence type="ECO:0000256" key="10">
    <source>
        <dbReference type="SAM" id="Phobius"/>
    </source>
</evidence>
<keyword evidence="7 9" id="KW-0503">Monooxygenase</keyword>
<feature type="transmembrane region" description="Helical" evidence="10">
    <location>
        <begin position="215"/>
        <end position="233"/>
    </location>
</feature>